<dbReference type="InterPro" id="IPR002125">
    <property type="entry name" value="CMP_dCMP_dom"/>
</dbReference>
<dbReference type="PANTHER" id="PTHR11079">
    <property type="entry name" value="CYTOSINE DEAMINASE FAMILY MEMBER"/>
    <property type="match status" value="1"/>
</dbReference>
<name>A0A176WQ98_MARPO</name>
<proteinExistence type="predicted"/>
<feature type="domain" description="CMP/dCMP-type deaminase" evidence="2">
    <location>
        <begin position="28"/>
        <end position="140"/>
    </location>
</feature>
<evidence type="ECO:0000313" key="4">
    <source>
        <dbReference type="Proteomes" id="UP000077202"/>
    </source>
</evidence>
<dbReference type="EMBL" id="LVLJ01000398">
    <property type="protein sequence ID" value="OAE34482.1"/>
    <property type="molecule type" value="Genomic_DNA"/>
</dbReference>
<dbReference type="PANTHER" id="PTHR11079:SF161">
    <property type="entry name" value="CMP_DCMP-TYPE DEAMINASE DOMAIN-CONTAINING PROTEIN"/>
    <property type="match status" value="1"/>
</dbReference>
<accession>A0A176WQ98</accession>
<dbReference type="GO" id="GO:0047974">
    <property type="term" value="F:guanosine deaminase activity"/>
    <property type="evidence" value="ECO:0007669"/>
    <property type="project" value="TreeGrafter"/>
</dbReference>
<organism evidence="3 4">
    <name type="scientific">Marchantia polymorpha subsp. ruderalis</name>
    <dbReference type="NCBI Taxonomy" id="1480154"/>
    <lineage>
        <taxon>Eukaryota</taxon>
        <taxon>Viridiplantae</taxon>
        <taxon>Streptophyta</taxon>
        <taxon>Embryophyta</taxon>
        <taxon>Marchantiophyta</taxon>
        <taxon>Marchantiopsida</taxon>
        <taxon>Marchantiidae</taxon>
        <taxon>Marchantiales</taxon>
        <taxon>Marchantiaceae</taxon>
        <taxon>Marchantia</taxon>
    </lineage>
</organism>
<dbReference type="GO" id="GO:0006152">
    <property type="term" value="P:purine nucleoside catabolic process"/>
    <property type="evidence" value="ECO:0007669"/>
    <property type="project" value="TreeGrafter"/>
</dbReference>
<evidence type="ECO:0000313" key="3">
    <source>
        <dbReference type="EMBL" id="OAE34482.1"/>
    </source>
</evidence>
<evidence type="ECO:0000256" key="1">
    <source>
        <dbReference type="SAM" id="MobiDB-lite"/>
    </source>
</evidence>
<comment type="caution">
    <text evidence="3">The sequence shown here is derived from an EMBL/GenBank/DDBJ whole genome shotgun (WGS) entry which is preliminary data.</text>
</comment>
<dbReference type="Gene3D" id="3.40.140.10">
    <property type="entry name" value="Cytidine Deaminase, domain 2"/>
    <property type="match status" value="1"/>
</dbReference>
<reference evidence="3" key="1">
    <citation type="submission" date="2016-03" db="EMBL/GenBank/DDBJ databases">
        <title>Mechanisms controlling the formation of the plant cell surface in tip-growing cells are functionally conserved among land plants.</title>
        <authorList>
            <person name="Honkanen S."/>
            <person name="Jones V.A."/>
            <person name="Morieri G."/>
            <person name="Champion C."/>
            <person name="Hetherington A.J."/>
            <person name="Kelly S."/>
            <person name="Saint-Marcoux D."/>
            <person name="Proust H."/>
            <person name="Prescott H."/>
            <person name="Dolan L."/>
        </authorList>
    </citation>
    <scope>NUCLEOTIDE SEQUENCE [LARGE SCALE GENOMIC DNA]</scope>
    <source>
        <tissue evidence="3">Whole gametophyte</tissue>
    </source>
</reference>
<dbReference type="Pfam" id="PF00383">
    <property type="entry name" value="dCMP_cyt_deam_1"/>
    <property type="match status" value="1"/>
</dbReference>
<dbReference type="Proteomes" id="UP000077202">
    <property type="component" value="Unassembled WGS sequence"/>
</dbReference>
<gene>
    <name evidence="3" type="ORF">AXG93_3472s1170</name>
</gene>
<feature type="region of interest" description="Disordered" evidence="1">
    <location>
        <begin position="1"/>
        <end position="22"/>
    </location>
</feature>
<dbReference type="AlphaFoldDB" id="A0A176WQ98"/>
<dbReference type="PROSITE" id="PS51747">
    <property type="entry name" value="CYT_DCMP_DEAMINASES_2"/>
    <property type="match status" value="1"/>
</dbReference>
<evidence type="ECO:0000259" key="2">
    <source>
        <dbReference type="PROSITE" id="PS51747"/>
    </source>
</evidence>
<dbReference type="SUPFAM" id="SSF53927">
    <property type="entry name" value="Cytidine deaminase-like"/>
    <property type="match status" value="1"/>
</dbReference>
<protein>
    <recommendedName>
        <fullName evidence="2">CMP/dCMP-type deaminase domain-containing protein</fullName>
    </recommendedName>
</protein>
<keyword evidence="4" id="KW-1185">Reference proteome</keyword>
<sequence length="140" mass="15266">MENNQDLTLNYEANGKDSSNGGPAAVHDQDCIFLTKAVEEAYAAVSCGDGGPFGAVVVKDGEIVVQCHNMVLRNTDPTAHAEVTAVRMIREPSRVPEEATMAICWRKLPVEPDGRQRFFHLIVIVSKMVVEREISGAVID</sequence>
<dbReference type="InterPro" id="IPR016193">
    <property type="entry name" value="Cytidine_deaminase-like"/>
</dbReference>